<dbReference type="PANTHER" id="PTHR42923:SF46">
    <property type="entry name" value="AMINE OXIDASE"/>
    <property type="match status" value="1"/>
</dbReference>
<evidence type="ECO:0000313" key="2">
    <source>
        <dbReference type="EMBL" id="NNH70876.1"/>
    </source>
</evidence>
<reference evidence="2 3" key="1">
    <citation type="submission" date="2020-05" db="EMBL/GenBank/DDBJ databases">
        <title>MicrobeNet Type strains.</title>
        <authorList>
            <person name="Nicholson A.C."/>
        </authorList>
    </citation>
    <scope>NUCLEOTIDE SEQUENCE [LARGE SCALE GENOMIC DNA]</scope>
    <source>
        <strain evidence="2 3">JCM 3224</strain>
    </source>
</reference>
<accession>A0A849C0A4</accession>
<name>A0A849C0A4_9NOCA</name>
<evidence type="ECO:0000259" key="1">
    <source>
        <dbReference type="Pfam" id="PF01593"/>
    </source>
</evidence>
<dbReference type="InterPro" id="IPR050464">
    <property type="entry name" value="Zeta_carotene_desat/Oxidored"/>
</dbReference>
<dbReference type="AlphaFoldDB" id="A0A849C0A4"/>
<keyword evidence="3" id="KW-1185">Reference proteome</keyword>
<dbReference type="PRINTS" id="PR00411">
    <property type="entry name" value="PNDRDTASEI"/>
</dbReference>
<proteinExistence type="predicted"/>
<dbReference type="RefSeq" id="WP_067523268.1">
    <property type="nucleotide sequence ID" value="NZ_JABELX010000004.1"/>
</dbReference>
<evidence type="ECO:0000313" key="3">
    <source>
        <dbReference type="Proteomes" id="UP000586827"/>
    </source>
</evidence>
<gene>
    <name evidence="2" type="ORF">HLB23_13555</name>
</gene>
<dbReference type="InterPro" id="IPR036188">
    <property type="entry name" value="FAD/NAD-bd_sf"/>
</dbReference>
<dbReference type="Pfam" id="PF01593">
    <property type="entry name" value="Amino_oxidase"/>
    <property type="match status" value="1"/>
</dbReference>
<dbReference type="Proteomes" id="UP000586827">
    <property type="component" value="Unassembled WGS sequence"/>
</dbReference>
<dbReference type="PANTHER" id="PTHR42923">
    <property type="entry name" value="PROTOPORPHYRINOGEN OXIDASE"/>
    <property type="match status" value="1"/>
</dbReference>
<feature type="domain" description="Amine oxidase" evidence="1">
    <location>
        <begin position="26"/>
        <end position="522"/>
    </location>
</feature>
<organism evidence="2 3">
    <name type="scientific">Nocardia uniformis</name>
    <dbReference type="NCBI Taxonomy" id="53432"/>
    <lineage>
        <taxon>Bacteria</taxon>
        <taxon>Bacillati</taxon>
        <taxon>Actinomycetota</taxon>
        <taxon>Actinomycetes</taxon>
        <taxon>Mycobacteriales</taxon>
        <taxon>Nocardiaceae</taxon>
        <taxon>Nocardia</taxon>
    </lineage>
</organism>
<comment type="caution">
    <text evidence="2">The sequence shown here is derived from an EMBL/GenBank/DDBJ whole genome shotgun (WGS) entry which is preliminary data.</text>
</comment>
<protein>
    <submittedName>
        <fullName evidence="2">NAD(P)-binding protein</fullName>
    </submittedName>
</protein>
<dbReference type="Gene3D" id="3.50.50.60">
    <property type="entry name" value="FAD/NAD(P)-binding domain"/>
    <property type="match status" value="1"/>
</dbReference>
<sequence>MSSALTDRKKGNSASDRVAVFGGGPGGLSAALELAERGFSVDLFEREALGGKARSYRIENTGTEGRGDLPAEIGPHMVVGFYGTLPDQLRRIPGRKGGSIFDELSPLTGAKIAWKGDTIAFPEGKPPTAASVFSAIINRRRPRDPGKSSMRRLMGQLSVKDKTLLATKVLTMLSSGELRQYGQMEHQSVADFMATDKMSPTARQLLKMIDGAGLGVLNRMNARTCARVMAGFMRVSFGEANFRQWFLGATGPFSEVIWEPWGDHLRSLGVNIHLKHELISLEYADGQITSAIIRDDSGEESSVDADYYVLAMPAERVASIVDGKLAEVDPALGRIKNIEPTLLCGLTVYLTEEVPELYELHYSASEPWGAAVINYAKLWDQQIDELYGDGTVKGYLSIDIPDWETPGIIYGKSAKDLDPEHIFHETIAQLRRDVPDGERLLPDSLIHSWYLSRTTQAHGTDPVTHLEHLFVNTPSCMDNQPEATTAVKNLFLASSYVRTDNGLGVDSMDSATEAGCRATNGILTAAGSAATPAEVARFVDVWFLKPLLALDNRLYRRGRRNIFDLIHPTTRKRDGMRSEQSLVSVSA</sequence>
<dbReference type="SUPFAM" id="SSF51905">
    <property type="entry name" value="FAD/NAD(P)-binding domain"/>
    <property type="match status" value="1"/>
</dbReference>
<dbReference type="InterPro" id="IPR002937">
    <property type="entry name" value="Amino_oxidase"/>
</dbReference>
<dbReference type="EMBL" id="JABELX010000004">
    <property type="protein sequence ID" value="NNH70876.1"/>
    <property type="molecule type" value="Genomic_DNA"/>
</dbReference>
<dbReference type="GO" id="GO:0016491">
    <property type="term" value="F:oxidoreductase activity"/>
    <property type="evidence" value="ECO:0007669"/>
    <property type="project" value="InterPro"/>
</dbReference>